<keyword evidence="1" id="KW-0812">Transmembrane</keyword>
<dbReference type="AlphaFoldDB" id="A0AAN6Y6J6"/>
<dbReference type="Pfam" id="PF06912">
    <property type="entry name" value="DUF1275"/>
    <property type="match status" value="1"/>
</dbReference>
<sequence>MTGFLRPPVNDDELLPLIRTKSESERPHSHSIAAKWKRHFTVQVKRERADVLLILCFLITGLLDSSCISVWGSFVSMQTGNSVYIGLGLAAPTQSTRWLKSTVSVLSFCVGSFIFSRFHAYFSPKRRWVLCVSFIVQTAITVLAATIVTLSREPPHPVPDPVGDHEKLAWHILWPIALLAFQSAGQAVTSRVLKYNGLTTVALTGVYCDVFSDVEVFTGLKENTERNRRLGAPVCLLVGAFLGGRFAHSSLGVGGALWLASALKLGVVVAWVFWPEEGCSLEEE</sequence>
<gene>
    <name evidence="2" type="ORF">QBC37DRAFT_291098</name>
</gene>
<reference evidence="2" key="2">
    <citation type="submission" date="2023-05" db="EMBL/GenBank/DDBJ databases">
        <authorList>
            <consortium name="Lawrence Berkeley National Laboratory"/>
            <person name="Steindorff A."/>
            <person name="Hensen N."/>
            <person name="Bonometti L."/>
            <person name="Westerberg I."/>
            <person name="Brannstrom I.O."/>
            <person name="Guillou S."/>
            <person name="Cros-Aarteil S."/>
            <person name="Calhoun S."/>
            <person name="Haridas S."/>
            <person name="Kuo A."/>
            <person name="Mondo S."/>
            <person name="Pangilinan J."/>
            <person name="Riley R."/>
            <person name="Labutti K."/>
            <person name="Andreopoulos B."/>
            <person name="Lipzen A."/>
            <person name="Chen C."/>
            <person name="Yanf M."/>
            <person name="Daum C."/>
            <person name="Ng V."/>
            <person name="Clum A."/>
            <person name="Ohm R."/>
            <person name="Martin F."/>
            <person name="Silar P."/>
            <person name="Natvig D."/>
            <person name="Lalanne C."/>
            <person name="Gautier V."/>
            <person name="Ament-Velasquez S.L."/>
            <person name="Kruys A."/>
            <person name="Hutchinson M.I."/>
            <person name="Powell A.J."/>
            <person name="Barry K."/>
            <person name="Miller A.N."/>
            <person name="Grigoriev I.V."/>
            <person name="Debuchy R."/>
            <person name="Gladieux P."/>
            <person name="Thoren M.H."/>
            <person name="Johannesson H."/>
        </authorList>
    </citation>
    <scope>NUCLEOTIDE SEQUENCE</scope>
    <source>
        <strain evidence="2">PSN293</strain>
    </source>
</reference>
<evidence type="ECO:0000313" key="2">
    <source>
        <dbReference type="EMBL" id="KAK4211052.1"/>
    </source>
</evidence>
<reference evidence="2" key="1">
    <citation type="journal article" date="2023" name="Mol. Phylogenet. Evol.">
        <title>Genome-scale phylogeny and comparative genomics of the fungal order Sordariales.</title>
        <authorList>
            <person name="Hensen N."/>
            <person name="Bonometti L."/>
            <person name="Westerberg I."/>
            <person name="Brannstrom I.O."/>
            <person name="Guillou S."/>
            <person name="Cros-Aarteil S."/>
            <person name="Calhoun S."/>
            <person name="Haridas S."/>
            <person name="Kuo A."/>
            <person name="Mondo S."/>
            <person name="Pangilinan J."/>
            <person name="Riley R."/>
            <person name="LaButti K."/>
            <person name="Andreopoulos B."/>
            <person name="Lipzen A."/>
            <person name="Chen C."/>
            <person name="Yan M."/>
            <person name="Daum C."/>
            <person name="Ng V."/>
            <person name="Clum A."/>
            <person name="Steindorff A."/>
            <person name="Ohm R.A."/>
            <person name="Martin F."/>
            <person name="Silar P."/>
            <person name="Natvig D.O."/>
            <person name="Lalanne C."/>
            <person name="Gautier V."/>
            <person name="Ament-Velasquez S.L."/>
            <person name="Kruys A."/>
            <person name="Hutchinson M.I."/>
            <person name="Powell A.J."/>
            <person name="Barry K."/>
            <person name="Miller A.N."/>
            <person name="Grigoriev I.V."/>
            <person name="Debuchy R."/>
            <person name="Gladieux P."/>
            <person name="Hiltunen Thoren M."/>
            <person name="Johannesson H."/>
        </authorList>
    </citation>
    <scope>NUCLEOTIDE SEQUENCE</scope>
    <source>
        <strain evidence="2">PSN293</strain>
    </source>
</reference>
<dbReference type="EMBL" id="MU858158">
    <property type="protein sequence ID" value="KAK4211052.1"/>
    <property type="molecule type" value="Genomic_DNA"/>
</dbReference>
<comment type="caution">
    <text evidence="2">The sequence shown here is derived from an EMBL/GenBank/DDBJ whole genome shotgun (WGS) entry which is preliminary data.</text>
</comment>
<feature type="transmembrane region" description="Helical" evidence="1">
    <location>
        <begin position="128"/>
        <end position="148"/>
    </location>
</feature>
<organism evidence="2 3">
    <name type="scientific">Rhypophila decipiens</name>
    <dbReference type="NCBI Taxonomy" id="261697"/>
    <lineage>
        <taxon>Eukaryota</taxon>
        <taxon>Fungi</taxon>
        <taxon>Dikarya</taxon>
        <taxon>Ascomycota</taxon>
        <taxon>Pezizomycotina</taxon>
        <taxon>Sordariomycetes</taxon>
        <taxon>Sordariomycetidae</taxon>
        <taxon>Sordariales</taxon>
        <taxon>Naviculisporaceae</taxon>
        <taxon>Rhypophila</taxon>
    </lineage>
</organism>
<proteinExistence type="predicted"/>
<dbReference type="PANTHER" id="PTHR37488:SF1">
    <property type="entry name" value="DUF1275 DOMAIN PROTEIN"/>
    <property type="match status" value="1"/>
</dbReference>
<keyword evidence="1" id="KW-1133">Transmembrane helix</keyword>
<dbReference type="InterPro" id="IPR010699">
    <property type="entry name" value="DUF1275"/>
</dbReference>
<feature type="transmembrane region" description="Helical" evidence="1">
    <location>
        <begin position="230"/>
        <end position="247"/>
    </location>
</feature>
<feature type="transmembrane region" description="Helical" evidence="1">
    <location>
        <begin position="51"/>
        <end position="74"/>
    </location>
</feature>
<keyword evidence="3" id="KW-1185">Reference proteome</keyword>
<accession>A0AAN6Y6J6</accession>
<protein>
    <recommendedName>
        <fullName evidence="4">DUF1275 domain protein</fullName>
    </recommendedName>
</protein>
<evidence type="ECO:0008006" key="4">
    <source>
        <dbReference type="Google" id="ProtNLM"/>
    </source>
</evidence>
<name>A0AAN6Y6J6_9PEZI</name>
<keyword evidence="1" id="KW-0472">Membrane</keyword>
<feature type="transmembrane region" description="Helical" evidence="1">
    <location>
        <begin position="168"/>
        <end position="188"/>
    </location>
</feature>
<feature type="transmembrane region" description="Helical" evidence="1">
    <location>
        <begin position="98"/>
        <end position="116"/>
    </location>
</feature>
<dbReference type="PANTHER" id="PTHR37488">
    <property type="entry name" value="DUF1275 DOMAIN-CONTAINING PROTEIN"/>
    <property type="match status" value="1"/>
</dbReference>
<feature type="transmembrane region" description="Helical" evidence="1">
    <location>
        <begin position="253"/>
        <end position="274"/>
    </location>
</feature>
<dbReference type="Proteomes" id="UP001301769">
    <property type="component" value="Unassembled WGS sequence"/>
</dbReference>
<evidence type="ECO:0000313" key="3">
    <source>
        <dbReference type="Proteomes" id="UP001301769"/>
    </source>
</evidence>
<evidence type="ECO:0000256" key="1">
    <source>
        <dbReference type="SAM" id="Phobius"/>
    </source>
</evidence>